<protein>
    <submittedName>
        <fullName evidence="3">Uncharacterized protein</fullName>
    </submittedName>
</protein>
<feature type="region of interest" description="Disordered" evidence="1">
    <location>
        <begin position="288"/>
        <end position="316"/>
    </location>
</feature>
<reference evidence="4" key="1">
    <citation type="submission" date="2017-02" db="EMBL/GenBank/DDBJ databases">
        <authorList>
            <person name="Daims H."/>
        </authorList>
    </citation>
    <scope>NUCLEOTIDE SEQUENCE [LARGE SCALE GENOMIC DNA]</scope>
</reference>
<proteinExistence type="predicted"/>
<keyword evidence="2" id="KW-0732">Signal</keyword>
<organism evidence="3 4">
    <name type="scientific">Crenothrix polyspora</name>
    <dbReference type="NCBI Taxonomy" id="360316"/>
    <lineage>
        <taxon>Bacteria</taxon>
        <taxon>Pseudomonadati</taxon>
        <taxon>Pseudomonadota</taxon>
        <taxon>Gammaproteobacteria</taxon>
        <taxon>Methylococcales</taxon>
        <taxon>Crenotrichaceae</taxon>
        <taxon>Crenothrix</taxon>
    </lineage>
</organism>
<dbReference type="RefSeq" id="WP_087145132.1">
    <property type="nucleotide sequence ID" value="NZ_FUKI01000166.1"/>
</dbReference>
<evidence type="ECO:0000256" key="2">
    <source>
        <dbReference type="SAM" id="SignalP"/>
    </source>
</evidence>
<feature type="chain" id="PRO_5012706766" evidence="2">
    <location>
        <begin position="33"/>
        <end position="316"/>
    </location>
</feature>
<feature type="signal peptide" evidence="2">
    <location>
        <begin position="1"/>
        <end position="32"/>
    </location>
</feature>
<evidence type="ECO:0000256" key="1">
    <source>
        <dbReference type="SAM" id="MobiDB-lite"/>
    </source>
</evidence>
<dbReference type="EMBL" id="FUKI01000166">
    <property type="protein sequence ID" value="SJM96250.1"/>
    <property type="molecule type" value="Genomic_DNA"/>
</dbReference>
<dbReference type="AlphaFoldDB" id="A0A1R4HK20"/>
<keyword evidence="4" id="KW-1185">Reference proteome</keyword>
<sequence>MLATPEKNLHKAHRLFGLCAALLYFGFGNAHATDYPLQSINIYQANILSKQVNNAQLIFEGTVTDITVRLSHTTQPKQIEQPYSFFSFEIARIIKGSLIDNSNTLTLHTKGLSDTAIEDSFQSSKRVDFFLRKNNQDTLIYTYTGSANHFFYNLQVDKTFQQAAKKYAINKNSKVILRLNDGNELLLQPSRRSNTAPRLKKGDHVILMVGIDRKTQQASVSTEQGIDVLNFQKTPAIWIDRTGKILFDDANLAPKDKKPYTADAFAHVVTQKIKQALLKHPSHDALIPIASEDPNQPIYEDGDNSADTRPNYDPWD</sequence>
<evidence type="ECO:0000313" key="3">
    <source>
        <dbReference type="EMBL" id="SJM96250.1"/>
    </source>
</evidence>
<name>A0A1R4HK20_9GAMM</name>
<dbReference type="OrthoDB" id="5698467at2"/>
<dbReference type="Proteomes" id="UP000195667">
    <property type="component" value="Unassembled WGS sequence"/>
</dbReference>
<evidence type="ECO:0000313" key="4">
    <source>
        <dbReference type="Proteomes" id="UP000195667"/>
    </source>
</evidence>
<gene>
    <name evidence="3" type="ORF">CRENPOLYSF1_860035</name>
</gene>
<accession>A0A1R4HK20</accession>